<evidence type="ECO:0000256" key="2">
    <source>
        <dbReference type="ARBA" id="ARBA00022574"/>
    </source>
</evidence>
<dbReference type="InterPro" id="IPR013087">
    <property type="entry name" value="Znf_C2H2_type"/>
</dbReference>
<comment type="caution">
    <text evidence="9">The sequence shown here is derived from an EMBL/GenBank/DDBJ whole genome shotgun (WGS) entry which is preliminary data.</text>
</comment>
<dbReference type="InterPro" id="IPR019775">
    <property type="entry name" value="WD40_repeat_CS"/>
</dbReference>
<organism evidence="9 10">
    <name type="scientific">Microctonus aethiopoides</name>
    <dbReference type="NCBI Taxonomy" id="144406"/>
    <lineage>
        <taxon>Eukaryota</taxon>
        <taxon>Metazoa</taxon>
        <taxon>Ecdysozoa</taxon>
        <taxon>Arthropoda</taxon>
        <taxon>Hexapoda</taxon>
        <taxon>Insecta</taxon>
        <taxon>Pterygota</taxon>
        <taxon>Neoptera</taxon>
        <taxon>Endopterygota</taxon>
        <taxon>Hymenoptera</taxon>
        <taxon>Apocrita</taxon>
        <taxon>Ichneumonoidea</taxon>
        <taxon>Braconidae</taxon>
        <taxon>Euphorinae</taxon>
        <taxon>Microctonus</taxon>
    </lineage>
</organism>
<evidence type="ECO:0000256" key="5">
    <source>
        <dbReference type="ARBA" id="ARBA00023242"/>
    </source>
</evidence>
<dbReference type="Gene3D" id="2.130.10.10">
    <property type="entry name" value="YVTN repeat-like/Quinoprotein amine dehydrogenase"/>
    <property type="match status" value="1"/>
</dbReference>
<protein>
    <recommendedName>
        <fullName evidence="8">C2H2-type domain-containing protein</fullName>
    </recommendedName>
</protein>
<feature type="compositionally biased region" description="Acidic residues" evidence="7">
    <location>
        <begin position="687"/>
        <end position="700"/>
    </location>
</feature>
<dbReference type="InterPro" id="IPR036322">
    <property type="entry name" value="WD40_repeat_dom_sf"/>
</dbReference>
<evidence type="ECO:0000259" key="8">
    <source>
        <dbReference type="SMART" id="SM00355"/>
    </source>
</evidence>
<evidence type="ECO:0000256" key="3">
    <source>
        <dbReference type="ARBA" id="ARBA00022737"/>
    </source>
</evidence>
<feature type="compositionally biased region" description="Basic and acidic residues" evidence="7">
    <location>
        <begin position="1025"/>
        <end position="1036"/>
    </location>
</feature>
<dbReference type="Proteomes" id="UP001168990">
    <property type="component" value="Unassembled WGS sequence"/>
</dbReference>
<dbReference type="InterPro" id="IPR001680">
    <property type="entry name" value="WD40_rpt"/>
</dbReference>
<name>A0AA39F7H5_9HYME</name>
<dbReference type="SMART" id="SM00320">
    <property type="entry name" value="WD40"/>
    <property type="match status" value="3"/>
</dbReference>
<keyword evidence="4" id="KW-0804">Transcription</keyword>
<comment type="subcellular location">
    <subcellularLocation>
        <location evidence="1">Nucleus</location>
    </subcellularLocation>
</comment>
<feature type="compositionally biased region" description="Acidic residues" evidence="7">
    <location>
        <begin position="1037"/>
        <end position="1051"/>
    </location>
</feature>
<dbReference type="EMBL" id="JAQQBS010001422">
    <property type="protein sequence ID" value="KAK0164284.1"/>
    <property type="molecule type" value="Genomic_DNA"/>
</dbReference>
<evidence type="ECO:0000313" key="9">
    <source>
        <dbReference type="EMBL" id="KAK0164284.1"/>
    </source>
</evidence>
<dbReference type="PANTHER" id="PTHR15052">
    <property type="entry name" value="RNA POLYMERASE III TRANSCRIPTION INITIATION FACTOR COMPLEX SUBUNIT"/>
    <property type="match status" value="1"/>
</dbReference>
<gene>
    <name evidence="9" type="ORF">PV328_002930</name>
</gene>
<evidence type="ECO:0000256" key="6">
    <source>
        <dbReference type="PROSITE-ProRule" id="PRU00221"/>
    </source>
</evidence>
<dbReference type="PANTHER" id="PTHR15052:SF2">
    <property type="entry name" value="GENERAL TRANSCRIPTION FACTOR 3C POLYPEPTIDE 2"/>
    <property type="match status" value="1"/>
</dbReference>
<dbReference type="SMART" id="SM00355">
    <property type="entry name" value="ZnF_C2H2"/>
    <property type="match status" value="3"/>
</dbReference>
<dbReference type="SUPFAM" id="SSF50978">
    <property type="entry name" value="WD40 repeat-like"/>
    <property type="match status" value="1"/>
</dbReference>
<feature type="domain" description="C2H2-type" evidence="8">
    <location>
        <begin position="1005"/>
        <end position="1028"/>
    </location>
</feature>
<proteinExistence type="predicted"/>
<dbReference type="PROSITE" id="PS00678">
    <property type="entry name" value="WD_REPEATS_1"/>
    <property type="match status" value="1"/>
</dbReference>
<dbReference type="GO" id="GO:0005634">
    <property type="term" value="C:nucleus"/>
    <property type="evidence" value="ECO:0007669"/>
    <property type="project" value="UniProtKB-SubCell"/>
</dbReference>
<keyword evidence="3" id="KW-0677">Repeat</keyword>
<dbReference type="InterPro" id="IPR015943">
    <property type="entry name" value="WD40/YVTN_repeat-like_dom_sf"/>
</dbReference>
<accession>A0AA39F7H5</accession>
<evidence type="ECO:0000256" key="1">
    <source>
        <dbReference type="ARBA" id="ARBA00004123"/>
    </source>
</evidence>
<feature type="region of interest" description="Disordered" evidence="7">
    <location>
        <begin position="1"/>
        <end position="22"/>
    </location>
</feature>
<feature type="repeat" description="WD" evidence="6">
    <location>
        <begin position="1412"/>
        <end position="1448"/>
    </location>
</feature>
<dbReference type="InterPro" id="IPR052416">
    <property type="entry name" value="GTF3C_component"/>
</dbReference>
<feature type="region of interest" description="Disordered" evidence="7">
    <location>
        <begin position="670"/>
        <end position="760"/>
    </location>
</feature>
<feature type="compositionally biased region" description="Polar residues" evidence="7">
    <location>
        <begin position="1064"/>
        <end position="1075"/>
    </location>
</feature>
<feature type="domain" description="C2H2-type" evidence="8">
    <location>
        <begin position="765"/>
        <end position="787"/>
    </location>
</feature>
<dbReference type="GO" id="GO:0006383">
    <property type="term" value="P:transcription by RNA polymerase III"/>
    <property type="evidence" value="ECO:0007669"/>
    <property type="project" value="TreeGrafter"/>
</dbReference>
<feature type="region of interest" description="Disordered" evidence="7">
    <location>
        <begin position="1025"/>
        <end position="1079"/>
    </location>
</feature>
<sequence>MSQDVNNPGKSGRNNSTQLQIQNNNGQRVIVLTPGMLKDLGLTDEIDLFQSEPQADCNIGAISPIKIENNVQKFIAQKVLKTVDTQEPKKNCFSETDKKKSSTKLQKITLKNAENNSSILHWIKSKSKIVNEELQNNVKHDSVSKTLDSVHSIPTATQSSVKSASISQLNEKKYKYKKSIGIVSPKLINKSEIIQLPNSKTSAKSTPLPVTSSIKPTGIKLNTQSIKTLSLVTNSLNDNNKSTLTKKILITLPKKSTETTKLIKNLNKTPPKVTNSPANIYNCNNTQNTKSAKLNVTKNNSAALLLQINNTNSSEPSLSSSSSHSKKSHKINIHHISKNTTDKNLLSQNNDIVENKSSLSVHKLNVKALTEQTQPTIKTSQQISNHEFSGKVSSSVVCKLENTCIEDEKNVTSNDVEKSEKKIFNISPKKEFNISNNDRNESSKQTVIVKNYLEIMEEVTVKEEKSDDTVVIADNLRGPRIRIQQQAKLSSKKGFKQLDLIDNEKISEKTPQVCKSQSMSLAINSISSSMSADIEENSAPNSKANQSKIINENFKKSHDKLENKNEKINVPDATNISKIPNTSAVLEIPTVKKPRGRPRKSLVVNTISESNLAIEKSNDESLVIDKTNEIANEPVTLQYGRTRSSRLRRGSWKVNENAEINNDKINAVRERSRKSTVKNIEKTTSQSDDEEANADNSEEDNHEKKHTYKGKKRGRKGRRRGKLSTSIVDSEYIPRTSESNHKEKKNNSNNKKNDSDTEESINNDLVCGKCSEKMQKKQWIGHNLNKHNNMGWREGDKEPDFEGNEKLWKSVLLVAHKRKKGALTCEKCCTVKRSVVGFISHYLFCGKTDDEREAMKWTCPECHSIFMPSSQDSHERMHRDTQRNREKMLKQMSENGSNLDNGKRKRKAAEKAATKITEFTASITKDTDEPSAKKKKISSTNIKDLIEHPGKTNSIPSVWKSSWMKAAAENEKLQCRQPGCSYDTLILNEMYDHCNECKFAPISTFLCKICKHVSETLPNMEEHVKENHADQIKTQEDSDFSMDESSDDSDTNDNPLEMSKNRKSSSAQNTQSNKSARSEDRAAFIRNEKYYSEGNIKMTFIPALRWTLDFELKNYCMNLFDDYQPNNFILLTNSEANDYIPKLTESMRVKQVNVAKMNLKNDESHIKNDEWKIWNRFESSVVDGFPTFFVGGPVWATAWLPIPTILYSHNVNQYIAISTHSKMNDSFITGKSYKFKNIIQLWDLGHLEHSLSHIPTKPKLAYAIAHDKGTIWCMEWCPSGAYENSLTTNDNSQTKNSSRRMGLLAVASSDGCVHIYSMAFPEELNFIQTDKNNLPIYKTDPVVTLQVNNLLHELDEVNWQCMTLNWSKLYGHDTIAAGFTNGYVGLWDLTCKSPLLVTKNNATLIITCYRHFYAHGQAVTGITIIPLKGKRYLATTSIDRSSKFWDLEDVSNCVSVVKKGVSVNSTWISHWPNIYSSYDNVLGMGRTTTYMISLRESFNSNTNKTFPLLPSNSTTYGLASSDFANGICHGTSAGELVAIFPFQMLYLRELDKLTKKRWLVSSIEVVDFKQQNEENIKKEKNTEKEKINKNKKTSNSKEYTYMPETYEECNERFGIIFYDDVNNIRSNRRKKLGKRNPLNSETMKAVPVEQYNYTSINRISWNPNAWSYLYLGIGYQNGLFRILHLKSMSMQNAIMKLLPEHAGEILNKQSKTKS</sequence>
<feature type="compositionally biased region" description="Basic residues" evidence="7">
    <location>
        <begin position="704"/>
        <end position="722"/>
    </location>
</feature>
<keyword evidence="5" id="KW-0539">Nucleus</keyword>
<feature type="domain" description="C2H2-type" evidence="8">
    <location>
        <begin position="857"/>
        <end position="878"/>
    </location>
</feature>
<reference evidence="9" key="2">
    <citation type="submission" date="2023-03" db="EMBL/GenBank/DDBJ databases">
        <authorList>
            <person name="Inwood S.N."/>
            <person name="Skelly J.G."/>
            <person name="Guhlin J."/>
            <person name="Harrop T.W.R."/>
            <person name="Goldson S.G."/>
            <person name="Dearden P.K."/>
        </authorList>
    </citation>
    <scope>NUCLEOTIDE SEQUENCE</scope>
    <source>
        <strain evidence="9">Irish</strain>
        <tissue evidence="9">Whole body</tissue>
    </source>
</reference>
<dbReference type="GO" id="GO:0000127">
    <property type="term" value="C:transcription factor TFIIIC complex"/>
    <property type="evidence" value="ECO:0007669"/>
    <property type="project" value="TreeGrafter"/>
</dbReference>
<dbReference type="PROSITE" id="PS50082">
    <property type="entry name" value="WD_REPEATS_2"/>
    <property type="match status" value="1"/>
</dbReference>
<evidence type="ECO:0000313" key="10">
    <source>
        <dbReference type="Proteomes" id="UP001168990"/>
    </source>
</evidence>
<keyword evidence="10" id="KW-1185">Reference proteome</keyword>
<reference evidence="9" key="1">
    <citation type="journal article" date="2023" name="bioRxiv">
        <title>Scaffold-level genome assemblies of two parasitoid biocontrol wasps reveal the parthenogenesis mechanism and an associated novel virus.</title>
        <authorList>
            <person name="Inwood S."/>
            <person name="Skelly J."/>
            <person name="Guhlin J."/>
            <person name="Harrop T."/>
            <person name="Goldson S."/>
            <person name="Dearden P."/>
        </authorList>
    </citation>
    <scope>NUCLEOTIDE SEQUENCE</scope>
    <source>
        <strain evidence="9">Irish</strain>
        <tissue evidence="9">Whole body</tissue>
    </source>
</reference>
<evidence type="ECO:0000256" key="7">
    <source>
        <dbReference type="SAM" id="MobiDB-lite"/>
    </source>
</evidence>
<keyword evidence="2 6" id="KW-0853">WD repeat</keyword>
<evidence type="ECO:0000256" key="4">
    <source>
        <dbReference type="ARBA" id="ARBA00023163"/>
    </source>
</evidence>